<name>A4CJD4_ROBBH</name>
<dbReference type="HOGENOM" id="CLU_1554105_0_0_10"/>
<organism evidence="2 3">
    <name type="scientific">Robiginitalea biformata (strain ATCC BAA-864 / DSM 15991 / KCTC 12146 / HTCC2501)</name>
    <dbReference type="NCBI Taxonomy" id="313596"/>
    <lineage>
        <taxon>Bacteria</taxon>
        <taxon>Pseudomonadati</taxon>
        <taxon>Bacteroidota</taxon>
        <taxon>Flavobacteriia</taxon>
        <taxon>Flavobacteriales</taxon>
        <taxon>Flavobacteriaceae</taxon>
        <taxon>Robiginitalea</taxon>
    </lineage>
</organism>
<feature type="transmembrane region" description="Helical" evidence="1">
    <location>
        <begin position="20"/>
        <end position="47"/>
    </location>
</feature>
<reference evidence="2 3" key="1">
    <citation type="journal article" date="2009" name="J. Bacteriol.">
        <title>Complete genome sequence of Robiginitalea biformata HTCC2501.</title>
        <authorList>
            <person name="Oh H.M."/>
            <person name="Giovannoni S.J."/>
            <person name="Lee K."/>
            <person name="Ferriera S."/>
            <person name="Johnson J."/>
            <person name="Cho J.C."/>
        </authorList>
    </citation>
    <scope>NUCLEOTIDE SEQUENCE [LARGE SCALE GENOMIC DNA]</scope>
    <source>
        <strain evidence="3">ATCC BAA-864 / HTCC2501 / KCTC 12146</strain>
    </source>
</reference>
<keyword evidence="1" id="KW-1133">Transmembrane helix</keyword>
<evidence type="ECO:0000256" key="1">
    <source>
        <dbReference type="SAM" id="Phobius"/>
    </source>
</evidence>
<feature type="transmembrane region" description="Helical" evidence="1">
    <location>
        <begin position="67"/>
        <end position="90"/>
    </location>
</feature>
<keyword evidence="1" id="KW-0812">Transmembrane</keyword>
<accession>A4CJD4</accession>
<dbReference type="AlphaFoldDB" id="A4CJD4"/>
<sequence>MRTSQSDIPARSSGSRFIRFWGWLFVLASSLFLFISILPNVLLFKLYAEGVVDSATFPAHNMLEVVFYSNLRLFAALFTLLNLLWLFGAIGMLRRRDWSRPLLTVVLCFLAVSLLLVLSNFLAFDYEITAWRDPERNERFKAYFPWALGGGVVLLVGLIYRLNTGRVARELS</sequence>
<gene>
    <name evidence="2" type="ordered locus">RB2501_09070</name>
</gene>
<evidence type="ECO:0000313" key="3">
    <source>
        <dbReference type="Proteomes" id="UP000009049"/>
    </source>
</evidence>
<keyword evidence="3" id="KW-1185">Reference proteome</keyword>
<protein>
    <submittedName>
        <fullName evidence="2">Uncharacterized protein</fullName>
    </submittedName>
</protein>
<dbReference type="EMBL" id="CP001712">
    <property type="protein sequence ID" value="EAR17042.1"/>
    <property type="molecule type" value="Genomic_DNA"/>
</dbReference>
<evidence type="ECO:0000313" key="2">
    <source>
        <dbReference type="EMBL" id="EAR17042.1"/>
    </source>
</evidence>
<dbReference type="Proteomes" id="UP000009049">
    <property type="component" value="Chromosome"/>
</dbReference>
<dbReference type="KEGG" id="rbi:RB2501_09070"/>
<feature type="transmembrane region" description="Helical" evidence="1">
    <location>
        <begin position="102"/>
        <end position="123"/>
    </location>
</feature>
<feature type="transmembrane region" description="Helical" evidence="1">
    <location>
        <begin position="143"/>
        <end position="162"/>
    </location>
</feature>
<proteinExistence type="predicted"/>
<dbReference type="STRING" id="313596.RB2501_09070"/>
<keyword evidence="1" id="KW-0472">Membrane</keyword>